<evidence type="ECO:0000256" key="3">
    <source>
        <dbReference type="ARBA" id="ARBA00022553"/>
    </source>
</evidence>
<evidence type="ECO:0000313" key="11">
    <source>
        <dbReference type="Proteomes" id="UP000588068"/>
    </source>
</evidence>
<dbReference type="InterPro" id="IPR029016">
    <property type="entry name" value="GAF-like_dom_sf"/>
</dbReference>
<dbReference type="Proteomes" id="UP000588068">
    <property type="component" value="Unassembled WGS sequence"/>
</dbReference>
<comment type="catalytic activity">
    <reaction evidence="1">
        <text>ATP + protein L-histidine = ADP + protein N-phospho-L-histidine.</text>
        <dbReference type="EC" id="2.7.13.3"/>
    </reaction>
</comment>
<evidence type="ECO:0000313" key="10">
    <source>
        <dbReference type="EMBL" id="MBB6094810.1"/>
    </source>
</evidence>
<evidence type="ECO:0000259" key="9">
    <source>
        <dbReference type="PROSITE" id="PS50109"/>
    </source>
</evidence>
<dbReference type="Pfam" id="PF01590">
    <property type="entry name" value="GAF"/>
    <property type="match status" value="1"/>
</dbReference>
<keyword evidence="3" id="KW-0597">Phosphoprotein</keyword>
<keyword evidence="6 10" id="KW-0418">Kinase</keyword>
<dbReference type="SUPFAM" id="SSF47384">
    <property type="entry name" value="Homodimeric domain of signal transducing histidine kinase"/>
    <property type="match status" value="1"/>
</dbReference>
<dbReference type="SUPFAM" id="SSF55781">
    <property type="entry name" value="GAF domain-like"/>
    <property type="match status" value="1"/>
</dbReference>
<dbReference type="PANTHER" id="PTHR43065">
    <property type="entry name" value="SENSOR HISTIDINE KINASE"/>
    <property type="match status" value="1"/>
</dbReference>
<evidence type="ECO:0000256" key="5">
    <source>
        <dbReference type="ARBA" id="ARBA00022741"/>
    </source>
</evidence>
<dbReference type="InterPro" id="IPR003661">
    <property type="entry name" value="HisK_dim/P_dom"/>
</dbReference>
<keyword evidence="5" id="KW-0547">Nucleotide-binding</keyword>
<dbReference type="GO" id="GO:0000155">
    <property type="term" value="F:phosphorelay sensor kinase activity"/>
    <property type="evidence" value="ECO:0007669"/>
    <property type="project" value="InterPro"/>
</dbReference>
<keyword evidence="7" id="KW-0067">ATP-binding</keyword>
<evidence type="ECO:0000256" key="1">
    <source>
        <dbReference type="ARBA" id="ARBA00000085"/>
    </source>
</evidence>
<feature type="domain" description="Histidine kinase" evidence="9">
    <location>
        <begin position="208"/>
        <end position="424"/>
    </location>
</feature>
<dbReference type="InterPro" id="IPR036890">
    <property type="entry name" value="HATPase_C_sf"/>
</dbReference>
<proteinExistence type="predicted"/>
<dbReference type="InterPro" id="IPR036097">
    <property type="entry name" value="HisK_dim/P_sf"/>
</dbReference>
<evidence type="ECO:0000256" key="7">
    <source>
        <dbReference type="ARBA" id="ARBA00022840"/>
    </source>
</evidence>
<keyword evidence="8" id="KW-0902">Two-component regulatory system</keyword>
<dbReference type="Pfam" id="PF00512">
    <property type="entry name" value="HisKA"/>
    <property type="match status" value="1"/>
</dbReference>
<sequence>MEPGSAPVFGQTRLFEQARLQLARLHATSGGSLRETWLQLAKIVVEALSIDRIGVWVLLDEGRALRCRYLFQRSRNAEFQGAILRAEDFPGYFDALHARRTLPAADASASELTHELNESYLKPLGITSMLDAPIYLEGQVVGVVCHEHIGGVREWTGAESDFASSVADNIARLYQEHERVTARAALHAYETHLMEVHRMEAVGRMAAGIAHDFRGILGAAMGFAELIRRLPSLPPDADRYSQRIVEILQRGNNLTQEVMSFGKDTPLSPRVVDATKIILSMHSMLQVLVSNRIRLTSELGRPVSRIFIDSAQLERTLLNLVLNARDAMPSGGELTISAEDAEIEDPDGDTGTFVLIRVTDTGCGMDETTRANIFKPFFTTKGENGTGLGLAIVDQIISRAGGFIRVDSAPDQGTTIKLYIPRIAAP</sequence>
<accession>A0A841HRG5</accession>
<dbReference type="GO" id="GO:0005524">
    <property type="term" value="F:ATP binding"/>
    <property type="evidence" value="ECO:0007669"/>
    <property type="project" value="UniProtKB-KW"/>
</dbReference>
<dbReference type="EMBL" id="JACHHZ010000004">
    <property type="protein sequence ID" value="MBB6094810.1"/>
    <property type="molecule type" value="Genomic_DNA"/>
</dbReference>
<dbReference type="EC" id="2.7.13.3" evidence="2"/>
<evidence type="ECO:0000256" key="4">
    <source>
        <dbReference type="ARBA" id="ARBA00022679"/>
    </source>
</evidence>
<dbReference type="AlphaFoldDB" id="A0A841HRG5"/>
<dbReference type="Gene3D" id="1.10.287.130">
    <property type="match status" value="1"/>
</dbReference>
<name>A0A841HRG5_9GAMM</name>
<evidence type="ECO:0000256" key="6">
    <source>
        <dbReference type="ARBA" id="ARBA00022777"/>
    </source>
</evidence>
<keyword evidence="11" id="KW-1185">Reference proteome</keyword>
<dbReference type="PROSITE" id="PS50109">
    <property type="entry name" value="HIS_KIN"/>
    <property type="match status" value="1"/>
</dbReference>
<dbReference type="SMART" id="SM00065">
    <property type="entry name" value="GAF"/>
    <property type="match status" value="1"/>
</dbReference>
<dbReference type="Gene3D" id="3.30.565.10">
    <property type="entry name" value="Histidine kinase-like ATPase, C-terminal domain"/>
    <property type="match status" value="1"/>
</dbReference>
<dbReference type="SUPFAM" id="SSF55874">
    <property type="entry name" value="ATPase domain of HSP90 chaperone/DNA topoisomerase II/histidine kinase"/>
    <property type="match status" value="1"/>
</dbReference>
<dbReference type="InterPro" id="IPR004358">
    <property type="entry name" value="Sig_transdc_His_kin-like_C"/>
</dbReference>
<dbReference type="InterPro" id="IPR003594">
    <property type="entry name" value="HATPase_dom"/>
</dbReference>
<dbReference type="RefSeq" id="WP_184334208.1">
    <property type="nucleotide sequence ID" value="NZ_JACHHZ010000004.1"/>
</dbReference>
<keyword evidence="4" id="KW-0808">Transferase</keyword>
<reference evidence="10 11" key="1">
    <citation type="submission" date="2020-08" db="EMBL/GenBank/DDBJ databases">
        <title>Genomic Encyclopedia of Type Strains, Phase IV (KMG-IV): sequencing the most valuable type-strain genomes for metagenomic binning, comparative biology and taxonomic classification.</title>
        <authorList>
            <person name="Goeker M."/>
        </authorList>
    </citation>
    <scope>NUCLEOTIDE SEQUENCE [LARGE SCALE GENOMIC DNA]</scope>
    <source>
        <strain evidence="10 11">DSM 26723</strain>
    </source>
</reference>
<evidence type="ECO:0000256" key="8">
    <source>
        <dbReference type="ARBA" id="ARBA00023012"/>
    </source>
</evidence>
<dbReference type="InterPro" id="IPR003018">
    <property type="entry name" value="GAF"/>
</dbReference>
<dbReference type="Gene3D" id="3.30.450.40">
    <property type="match status" value="1"/>
</dbReference>
<dbReference type="CDD" id="cd00082">
    <property type="entry name" value="HisKA"/>
    <property type="match status" value="1"/>
</dbReference>
<gene>
    <name evidence="10" type="ORF">HNQ60_003697</name>
</gene>
<dbReference type="PRINTS" id="PR00344">
    <property type="entry name" value="BCTRLSENSOR"/>
</dbReference>
<organism evidence="10 11">
    <name type="scientific">Povalibacter uvarum</name>
    <dbReference type="NCBI Taxonomy" id="732238"/>
    <lineage>
        <taxon>Bacteria</taxon>
        <taxon>Pseudomonadati</taxon>
        <taxon>Pseudomonadota</taxon>
        <taxon>Gammaproteobacteria</taxon>
        <taxon>Steroidobacterales</taxon>
        <taxon>Steroidobacteraceae</taxon>
        <taxon>Povalibacter</taxon>
    </lineage>
</organism>
<dbReference type="SMART" id="SM00387">
    <property type="entry name" value="HATPase_c"/>
    <property type="match status" value="1"/>
</dbReference>
<protein>
    <recommendedName>
        <fullName evidence="2">histidine kinase</fullName>
        <ecNumber evidence="2">2.7.13.3</ecNumber>
    </recommendedName>
</protein>
<dbReference type="SMART" id="SM00388">
    <property type="entry name" value="HisKA"/>
    <property type="match status" value="1"/>
</dbReference>
<dbReference type="InterPro" id="IPR005467">
    <property type="entry name" value="His_kinase_dom"/>
</dbReference>
<comment type="caution">
    <text evidence="10">The sequence shown here is derived from an EMBL/GenBank/DDBJ whole genome shotgun (WGS) entry which is preliminary data.</text>
</comment>
<dbReference type="PANTHER" id="PTHR43065:SF46">
    <property type="entry name" value="C4-DICARBOXYLATE TRANSPORT SENSOR PROTEIN DCTB"/>
    <property type="match status" value="1"/>
</dbReference>
<dbReference type="Pfam" id="PF02518">
    <property type="entry name" value="HATPase_c"/>
    <property type="match status" value="1"/>
</dbReference>
<evidence type="ECO:0000256" key="2">
    <source>
        <dbReference type="ARBA" id="ARBA00012438"/>
    </source>
</evidence>